<dbReference type="RefSeq" id="WP_323305010.1">
    <property type="nucleotide sequence ID" value="NZ_JAYGHX010000003.1"/>
</dbReference>
<comment type="caution">
    <text evidence="1">The sequence shown here is derived from an EMBL/GenBank/DDBJ whole genome shotgun (WGS) entry which is preliminary data.</text>
</comment>
<dbReference type="PANTHER" id="PTHR36922:SF1">
    <property type="entry name" value="DUF1993 DOMAIN-CONTAINING PROTEIN"/>
    <property type="match status" value="1"/>
</dbReference>
<dbReference type="InterPro" id="IPR018531">
    <property type="entry name" value="DUF1993"/>
</dbReference>
<dbReference type="Pfam" id="PF09351">
    <property type="entry name" value="DUF1993"/>
    <property type="match status" value="1"/>
</dbReference>
<name>A0ABU5RT32_9CYAN</name>
<dbReference type="InterPro" id="IPR034660">
    <property type="entry name" value="DinB/YfiT-like"/>
</dbReference>
<dbReference type="SUPFAM" id="SSF109854">
    <property type="entry name" value="DinB/YfiT-like putative metalloenzymes"/>
    <property type="match status" value="1"/>
</dbReference>
<keyword evidence="2" id="KW-1185">Reference proteome</keyword>
<reference evidence="1 2" key="1">
    <citation type="submission" date="2023-12" db="EMBL/GenBank/DDBJ databases">
        <title>Baltic Sea Cyanobacteria.</title>
        <authorList>
            <person name="Delbaje E."/>
            <person name="Fewer D.P."/>
            <person name="Shishido T.K."/>
        </authorList>
    </citation>
    <scope>NUCLEOTIDE SEQUENCE [LARGE SCALE GENOMIC DNA]</scope>
    <source>
        <strain evidence="1 2">UHCC 0139</strain>
    </source>
</reference>
<dbReference type="Proteomes" id="UP001304461">
    <property type="component" value="Unassembled WGS sequence"/>
</dbReference>
<gene>
    <name evidence="1" type="ORF">VB738_06695</name>
</gene>
<dbReference type="PANTHER" id="PTHR36922">
    <property type="entry name" value="BLL2446 PROTEIN"/>
    <property type="match status" value="1"/>
</dbReference>
<protein>
    <submittedName>
        <fullName evidence="1">DUF1993 domain-containing protein</fullName>
    </submittedName>
</protein>
<dbReference type="Gene3D" id="1.20.120.450">
    <property type="entry name" value="dinb family like domain"/>
    <property type="match status" value="1"/>
</dbReference>
<organism evidence="1 2">
    <name type="scientific">Cyanobium gracile UHCC 0139</name>
    <dbReference type="NCBI Taxonomy" id="3110308"/>
    <lineage>
        <taxon>Bacteria</taxon>
        <taxon>Bacillati</taxon>
        <taxon>Cyanobacteriota</taxon>
        <taxon>Cyanophyceae</taxon>
        <taxon>Synechococcales</taxon>
        <taxon>Prochlorococcaceae</taxon>
        <taxon>Cyanobium</taxon>
    </lineage>
</organism>
<evidence type="ECO:0000313" key="2">
    <source>
        <dbReference type="Proteomes" id="UP001304461"/>
    </source>
</evidence>
<proteinExistence type="predicted"/>
<dbReference type="EMBL" id="JAYGHX010000003">
    <property type="protein sequence ID" value="MEA5390947.1"/>
    <property type="molecule type" value="Genomic_DNA"/>
</dbReference>
<evidence type="ECO:0000313" key="1">
    <source>
        <dbReference type="EMBL" id="MEA5390947.1"/>
    </source>
</evidence>
<accession>A0ABU5RT32</accession>
<sequence length="168" mass="18496">MSLSMFEAAVPPLARSLRNLAGILAKAAGHAESRGIDPDVLLQARLYPDMFPLVRQVQIATDIARRGLARLAGVESVSMEDHEASFDDLIGRIETTVASLEGFSAEQIDGTETKPIELPIRGETLRFNGQSFLLFFVLPNVYFHVTTAYDILRHNGVELGKRDFLGEP</sequence>